<proteinExistence type="predicted"/>
<comment type="caution">
    <text evidence="2">The sequence shown here is derived from an EMBL/GenBank/DDBJ whole genome shotgun (WGS) entry which is preliminary data.</text>
</comment>
<dbReference type="Proteomes" id="UP000519897">
    <property type="component" value="Unassembled WGS sequence"/>
</dbReference>
<sequence length="567" mass="63318">MFFGFDFPIGVPRTYGEKTGFSNFRDLLDVLGHDEWSDWFRPADKPSEISLRRPFYPARSGGTLQAHLFEGLGIGKENLLRLCERPAPGLSPPSMLFWTMGASQVGKAAIAGWRELIQPFRQRIGIWPFDGGLADLFRAQKIVVAESYPADAYAKIGIPRSPVWSKRRQEDRQRFAPTIQQWFAARPDLQPDDGLLEMIDDGFGSDASGEDRFDALMGLFPMIEIVEGRHTEGVPDLVGCRDWEGWILGRSLTARGDEAPMSSRFISTSLEDMTGGIDAAVRQHGGASPDGDMGMRSGRYYSNMGGLPGQTELLSSKATFKTAYAVIPKRVMSDIVTSVLPHWDATRAWIIARPMTGFSETFAQYIMEVAPGGGSERPEPNAAAQAAIFVVEGEMTIVLDGTAHELREGSFAYLPAGAKWTLKNNSQSLAKFHWVRKKFQAVEGLELPPAIFSHEDDHQLSAMPDTDGKWATTRFIDPADVRYDMHLNIVTFQPGALIPFMETHVMEHGLYVLEGKAVYRLNDDWVEVEAGDFMWLRAFCPQACYAGGPGRFRYLLYKDVNRHVDLW</sequence>
<dbReference type="InterPro" id="IPR017627">
    <property type="entry name" value="UGHY"/>
</dbReference>
<dbReference type="CDD" id="cd02212">
    <property type="entry name" value="cupin_UGlyAH_C"/>
    <property type="match status" value="1"/>
</dbReference>
<dbReference type="CDD" id="cd02211">
    <property type="entry name" value="cupin_UGlyAH_N"/>
    <property type="match status" value="1"/>
</dbReference>
<dbReference type="InterPro" id="IPR044697">
    <property type="entry name" value="UGlyAH_cupin_C"/>
</dbReference>
<accession>A0A7W6LHP5</accession>
<dbReference type="InterPro" id="IPR044704">
    <property type="entry name" value="UGlyAH_cupin_N"/>
</dbReference>
<feature type="domain" description="Cupin type-2" evidence="1">
    <location>
        <begin position="489"/>
        <end position="553"/>
    </location>
</feature>
<name>A0A7W6LHP5_9HYPH</name>
<dbReference type="NCBIfam" id="TIGR03214">
    <property type="entry name" value="ura-cupin"/>
    <property type="match status" value="1"/>
</dbReference>
<evidence type="ECO:0000259" key="1">
    <source>
        <dbReference type="Pfam" id="PF07883"/>
    </source>
</evidence>
<dbReference type="NCBIfam" id="NF008376">
    <property type="entry name" value="PRK11171.1-5"/>
    <property type="match status" value="1"/>
</dbReference>
<dbReference type="InterPro" id="IPR013096">
    <property type="entry name" value="Cupin_2"/>
</dbReference>
<dbReference type="InterPro" id="IPR014710">
    <property type="entry name" value="RmlC-like_jellyroll"/>
</dbReference>
<dbReference type="Gene3D" id="2.60.120.10">
    <property type="entry name" value="Jelly Rolls"/>
    <property type="match status" value="2"/>
</dbReference>
<protein>
    <submittedName>
        <fullName evidence="2">Putative allantoin catabolism protein</fullName>
    </submittedName>
</protein>
<keyword evidence="3" id="KW-1185">Reference proteome</keyword>
<reference evidence="2 3" key="1">
    <citation type="submission" date="2020-08" db="EMBL/GenBank/DDBJ databases">
        <title>Genomic Encyclopedia of Type Strains, Phase IV (KMG-IV): sequencing the most valuable type-strain genomes for metagenomic binning, comparative biology and taxonomic classification.</title>
        <authorList>
            <person name="Goeker M."/>
        </authorList>
    </citation>
    <scope>NUCLEOTIDE SEQUENCE [LARGE SCALE GENOMIC DNA]</scope>
    <source>
        <strain evidence="2 3">DSM 29514</strain>
    </source>
</reference>
<feature type="domain" description="Cupin type-2" evidence="1">
    <location>
        <begin position="366"/>
        <end position="435"/>
    </location>
</feature>
<dbReference type="PANTHER" id="PTHR34571:SF1">
    <property type="entry name" value="(S)-UREIDOGLYCINE AMINOHYDROLASE"/>
    <property type="match status" value="1"/>
</dbReference>
<organism evidence="2 3">
    <name type="scientific">Rhizobium rhizoryzae</name>
    <dbReference type="NCBI Taxonomy" id="451876"/>
    <lineage>
        <taxon>Bacteria</taxon>
        <taxon>Pseudomonadati</taxon>
        <taxon>Pseudomonadota</taxon>
        <taxon>Alphaproteobacteria</taxon>
        <taxon>Hyphomicrobiales</taxon>
        <taxon>Rhizobiaceae</taxon>
        <taxon>Rhizobium/Agrobacterium group</taxon>
        <taxon>Rhizobium</taxon>
    </lineage>
</organism>
<evidence type="ECO:0000313" key="3">
    <source>
        <dbReference type="Proteomes" id="UP000519897"/>
    </source>
</evidence>
<dbReference type="Pfam" id="PF07883">
    <property type="entry name" value="Cupin_2"/>
    <property type="match status" value="2"/>
</dbReference>
<dbReference type="NCBIfam" id="NF040771">
    <property type="entry name" value="AAH_UGLYAH2"/>
    <property type="match status" value="1"/>
</dbReference>
<dbReference type="AlphaFoldDB" id="A0A7W6LHP5"/>
<gene>
    <name evidence="2" type="ORF">GGQ72_001700</name>
</gene>
<dbReference type="GO" id="GO:0071522">
    <property type="term" value="F:ureidoglycine aminohydrolase activity"/>
    <property type="evidence" value="ECO:0007669"/>
    <property type="project" value="InterPro"/>
</dbReference>
<dbReference type="PANTHER" id="PTHR34571">
    <property type="entry name" value="(S)-UREIDOGLYCINE AMINOHYDROLASE"/>
    <property type="match status" value="1"/>
</dbReference>
<dbReference type="EMBL" id="JACIEC010000001">
    <property type="protein sequence ID" value="MBB4143201.1"/>
    <property type="molecule type" value="Genomic_DNA"/>
</dbReference>
<dbReference type="SUPFAM" id="SSF51182">
    <property type="entry name" value="RmlC-like cupins"/>
    <property type="match status" value="1"/>
</dbReference>
<dbReference type="NCBIfam" id="NF008373">
    <property type="entry name" value="PRK11171.1-2"/>
    <property type="match status" value="1"/>
</dbReference>
<evidence type="ECO:0000313" key="2">
    <source>
        <dbReference type="EMBL" id="MBB4143201.1"/>
    </source>
</evidence>
<dbReference type="InterPro" id="IPR011051">
    <property type="entry name" value="RmlC_Cupin_sf"/>
</dbReference>